<dbReference type="Proteomes" id="UP000006346">
    <property type="component" value="Chromosome"/>
</dbReference>
<dbReference type="Pfam" id="PF00015">
    <property type="entry name" value="MCPsignal"/>
    <property type="match status" value="1"/>
</dbReference>
<dbReference type="PANTHER" id="PTHR32089:SF112">
    <property type="entry name" value="LYSOZYME-LIKE PROTEIN-RELATED"/>
    <property type="match status" value="1"/>
</dbReference>
<dbReference type="Gene3D" id="1.10.287.950">
    <property type="entry name" value="Methyl-accepting chemotaxis protein"/>
    <property type="match status" value="1"/>
</dbReference>
<protein>
    <submittedName>
        <fullName evidence="4">Methyl-accepting chemotaxis protein</fullName>
    </submittedName>
</protein>
<dbReference type="GO" id="GO:0016020">
    <property type="term" value="C:membrane"/>
    <property type="evidence" value="ECO:0007669"/>
    <property type="project" value="InterPro"/>
</dbReference>
<evidence type="ECO:0000313" key="5">
    <source>
        <dbReference type="Proteomes" id="UP000006346"/>
    </source>
</evidence>
<dbReference type="PROSITE" id="PS50111">
    <property type="entry name" value="CHEMOTAXIS_TRANSDUC_2"/>
    <property type="match status" value="1"/>
</dbReference>
<feature type="domain" description="Methyl-accepting transducer" evidence="3">
    <location>
        <begin position="131"/>
        <end position="303"/>
    </location>
</feature>
<reference evidence="5" key="1">
    <citation type="submission" date="2011-11" db="EMBL/GenBank/DDBJ databases">
        <title>Complete sequence of Desulfosporosinus orientis DSM 765.</title>
        <authorList>
            <person name="Lucas S."/>
            <person name="Han J."/>
            <person name="Lapidus A."/>
            <person name="Cheng J.-F."/>
            <person name="Goodwin L."/>
            <person name="Pitluck S."/>
            <person name="Peters L."/>
            <person name="Ovchinnikova G."/>
            <person name="Teshima H."/>
            <person name="Detter J.C."/>
            <person name="Han C."/>
            <person name="Tapia R."/>
            <person name="Land M."/>
            <person name="Hauser L."/>
            <person name="Kyrpides N."/>
            <person name="Ivanova N."/>
            <person name="Pagani I."/>
            <person name="Pester M."/>
            <person name="Spring S."/>
            <person name="Ollivier B."/>
            <person name="Rattei T."/>
            <person name="Klenk H.-P."/>
            <person name="Wagner M."/>
            <person name="Loy A."/>
            <person name="Woyke T."/>
        </authorList>
    </citation>
    <scope>NUCLEOTIDE SEQUENCE [LARGE SCALE GENOMIC DNA]</scope>
    <source>
        <strain evidence="5">ATCC 19365 / DSM 765 / NCIMB 8382 / VKM B-1628</strain>
    </source>
</reference>
<proteinExistence type="predicted"/>
<accession>G7W589</accession>
<dbReference type="SUPFAM" id="SSF58104">
    <property type="entry name" value="Methyl-accepting chemotaxis protein (MCP) signaling domain"/>
    <property type="match status" value="1"/>
</dbReference>
<dbReference type="GO" id="GO:0007165">
    <property type="term" value="P:signal transduction"/>
    <property type="evidence" value="ECO:0007669"/>
    <property type="project" value="UniProtKB-KW"/>
</dbReference>
<dbReference type="PANTHER" id="PTHR32089">
    <property type="entry name" value="METHYL-ACCEPTING CHEMOTAXIS PROTEIN MCPB"/>
    <property type="match status" value="1"/>
</dbReference>
<name>G7W589_DESOD</name>
<sequence>MGQAKSLVPSDSANAEPSITLWRATILRYHVTRAQLEAFKILEEVIPYLLGEEAVLFTTNTESFDSMYTPKSFVTYTAKTGDSLAEGSGGKQCVVTGKPVDKLVPKEVYGFTFRTIALPVIEDGKVIGCIAVARSREKMELIVEIADNLSTSSEEIAASLQEMTVYADKSVESMSDLEVAIRLLMDGLKIIEEMNELVKNIASQTNLLALNAAIEAARAGEQGRGFAVVAEEVKKLAQKSVDAVKTIRQAILSGQESINNLEYQISLNVETTQNQAQITHGIEAAMAEIVSSAAGLYELSKTI</sequence>
<keyword evidence="5" id="KW-1185">Reference proteome</keyword>
<dbReference type="PATRIC" id="fig|768706.3.peg.591"/>
<keyword evidence="1 2" id="KW-0807">Transducer</keyword>
<dbReference type="EMBL" id="CP003108">
    <property type="protein sequence ID" value="AET66317.1"/>
    <property type="molecule type" value="Genomic_DNA"/>
</dbReference>
<dbReference type="KEGG" id="dor:Desor_0622"/>
<evidence type="ECO:0000313" key="4">
    <source>
        <dbReference type="EMBL" id="AET66317.1"/>
    </source>
</evidence>
<organism evidence="4 5">
    <name type="scientific">Desulfosporosinus orientis (strain ATCC 19365 / DSM 765 / NCIMB 8382 / VKM B-1628 / Singapore I)</name>
    <name type="common">Desulfotomaculum orientis</name>
    <dbReference type="NCBI Taxonomy" id="768706"/>
    <lineage>
        <taxon>Bacteria</taxon>
        <taxon>Bacillati</taxon>
        <taxon>Bacillota</taxon>
        <taxon>Clostridia</taxon>
        <taxon>Eubacteriales</taxon>
        <taxon>Desulfitobacteriaceae</taxon>
        <taxon>Desulfosporosinus</taxon>
    </lineage>
</organism>
<dbReference type="AlphaFoldDB" id="G7W589"/>
<evidence type="ECO:0000259" key="3">
    <source>
        <dbReference type="PROSITE" id="PS50111"/>
    </source>
</evidence>
<dbReference type="SMART" id="SM00283">
    <property type="entry name" value="MA"/>
    <property type="match status" value="1"/>
</dbReference>
<evidence type="ECO:0000256" key="2">
    <source>
        <dbReference type="PROSITE-ProRule" id="PRU00284"/>
    </source>
</evidence>
<dbReference type="InterPro" id="IPR004089">
    <property type="entry name" value="MCPsignal_dom"/>
</dbReference>
<dbReference type="STRING" id="768706.Desor_0622"/>
<reference evidence="4 5" key="2">
    <citation type="journal article" date="2012" name="J. Bacteriol.">
        <title>Complete genome sequences of Desulfosporosinus orientis DSM765T, Desulfosporosinus youngiae DSM17734T, Desulfosporosinus meridiei DSM13257T, and Desulfosporosinus acidiphilus DSM22704T.</title>
        <authorList>
            <person name="Pester M."/>
            <person name="Brambilla E."/>
            <person name="Alazard D."/>
            <person name="Rattei T."/>
            <person name="Weinmaier T."/>
            <person name="Han J."/>
            <person name="Lucas S."/>
            <person name="Lapidus A."/>
            <person name="Cheng J.F."/>
            <person name="Goodwin L."/>
            <person name="Pitluck S."/>
            <person name="Peters L."/>
            <person name="Ovchinnikova G."/>
            <person name="Teshima H."/>
            <person name="Detter J.C."/>
            <person name="Han C.S."/>
            <person name="Tapia R."/>
            <person name="Land M.L."/>
            <person name="Hauser L."/>
            <person name="Kyrpides N.C."/>
            <person name="Ivanova N.N."/>
            <person name="Pagani I."/>
            <person name="Huntmann M."/>
            <person name="Wei C.L."/>
            <person name="Davenport K.W."/>
            <person name="Daligault H."/>
            <person name="Chain P.S."/>
            <person name="Chen A."/>
            <person name="Mavromatis K."/>
            <person name="Markowitz V."/>
            <person name="Szeto E."/>
            <person name="Mikhailova N."/>
            <person name="Pati A."/>
            <person name="Wagner M."/>
            <person name="Woyke T."/>
            <person name="Ollivier B."/>
            <person name="Klenk H.P."/>
            <person name="Spring S."/>
            <person name="Loy A."/>
        </authorList>
    </citation>
    <scope>NUCLEOTIDE SEQUENCE [LARGE SCALE GENOMIC DNA]</scope>
    <source>
        <strain evidence="5">ATCC 19365 / DSM 765 / NCIMB 8382 / VKM B-1628</strain>
    </source>
</reference>
<dbReference type="eggNOG" id="COG0840">
    <property type="taxonomic scope" value="Bacteria"/>
</dbReference>
<gene>
    <name evidence="4" type="ordered locus">Desor_0622</name>
</gene>
<evidence type="ECO:0000256" key="1">
    <source>
        <dbReference type="ARBA" id="ARBA00023224"/>
    </source>
</evidence>
<dbReference type="HOGENOM" id="CLU_043276_0_0_9"/>